<dbReference type="EMBL" id="DXAN01000007">
    <property type="protein sequence ID" value="HJA08286.1"/>
    <property type="molecule type" value="Genomic_DNA"/>
</dbReference>
<feature type="compositionally biased region" description="Low complexity" evidence="2">
    <location>
        <begin position="420"/>
        <end position="433"/>
    </location>
</feature>
<evidence type="ECO:0000256" key="1">
    <source>
        <dbReference type="ARBA" id="ARBA00007734"/>
    </source>
</evidence>
<dbReference type="GO" id="GO:0000270">
    <property type="term" value="P:peptidoglycan metabolic process"/>
    <property type="evidence" value="ECO:0007669"/>
    <property type="project" value="InterPro"/>
</dbReference>
<dbReference type="Gene3D" id="3.10.350.10">
    <property type="entry name" value="LysM domain"/>
    <property type="match status" value="4"/>
</dbReference>
<feature type="signal peptide" evidence="3">
    <location>
        <begin position="1"/>
        <end position="33"/>
    </location>
</feature>
<dbReference type="PROSITE" id="PS51257">
    <property type="entry name" value="PROKAR_LIPOPROTEIN"/>
    <property type="match status" value="1"/>
</dbReference>
<name>A0A9D2HDR6_9BACT</name>
<feature type="region of interest" description="Disordered" evidence="2">
    <location>
        <begin position="409"/>
        <end position="438"/>
    </location>
</feature>
<gene>
    <name evidence="5" type="ORF">H9962_03735</name>
</gene>
<dbReference type="SUPFAM" id="SSF53955">
    <property type="entry name" value="Lysozyme-like"/>
    <property type="match status" value="1"/>
</dbReference>
<feature type="domain" description="LysM" evidence="4">
    <location>
        <begin position="567"/>
        <end position="611"/>
    </location>
</feature>
<dbReference type="GO" id="GO:0008932">
    <property type="term" value="F:lytic endotransglycosylase activity"/>
    <property type="evidence" value="ECO:0007669"/>
    <property type="project" value="TreeGrafter"/>
</dbReference>
<dbReference type="InterPro" id="IPR000189">
    <property type="entry name" value="Transglyc_AS"/>
</dbReference>
<feature type="chain" id="PRO_5038496022" evidence="3">
    <location>
        <begin position="34"/>
        <end position="614"/>
    </location>
</feature>
<dbReference type="PANTHER" id="PTHR33734">
    <property type="entry name" value="LYSM DOMAIN-CONTAINING GPI-ANCHORED PROTEIN 2"/>
    <property type="match status" value="1"/>
</dbReference>
<evidence type="ECO:0000259" key="4">
    <source>
        <dbReference type="PROSITE" id="PS51782"/>
    </source>
</evidence>
<dbReference type="Gene3D" id="1.10.530.10">
    <property type="match status" value="1"/>
</dbReference>
<evidence type="ECO:0000256" key="2">
    <source>
        <dbReference type="SAM" id="MobiDB-lite"/>
    </source>
</evidence>
<dbReference type="PANTHER" id="PTHR33734:SF22">
    <property type="entry name" value="MEMBRANE-BOUND LYTIC MUREIN TRANSGLYCOSYLASE D"/>
    <property type="match status" value="1"/>
</dbReference>
<dbReference type="PROSITE" id="PS51782">
    <property type="entry name" value="LYSM"/>
    <property type="match status" value="4"/>
</dbReference>
<dbReference type="SUPFAM" id="SSF54106">
    <property type="entry name" value="LysM domain"/>
    <property type="match status" value="4"/>
</dbReference>
<evidence type="ECO:0000313" key="6">
    <source>
        <dbReference type="Proteomes" id="UP000824225"/>
    </source>
</evidence>
<keyword evidence="3" id="KW-0732">Signal</keyword>
<organism evidence="5 6">
    <name type="scientific">Candidatus Mailhella merdigallinarum</name>
    <dbReference type="NCBI Taxonomy" id="2838658"/>
    <lineage>
        <taxon>Bacteria</taxon>
        <taxon>Pseudomonadati</taxon>
        <taxon>Thermodesulfobacteriota</taxon>
        <taxon>Desulfovibrionia</taxon>
        <taxon>Desulfovibrionales</taxon>
        <taxon>Desulfovibrionaceae</taxon>
        <taxon>Mailhella</taxon>
    </lineage>
</organism>
<dbReference type="InterPro" id="IPR008258">
    <property type="entry name" value="Transglycosylase_SLT_dom_1"/>
</dbReference>
<evidence type="ECO:0000256" key="3">
    <source>
        <dbReference type="SAM" id="SignalP"/>
    </source>
</evidence>
<sequence>MSDRLSTFRPKGAALRLALCVCCALLLAGCGTAKLDVPEAPLAVNTPTDEEMLESYRLALQDDGRPLSDVEMRALLSTGEVDRGLSTEEMREVQVYFKHYVHSARPVVERFIRRGQPYIDYTRRVFRERGLPEELAYLAFVESGYNPVAVSRSNAVGMWQFMAPTGRQYGLQQDWWMDERRDPYRSTRAAAEYLAKLYGDFGDWHLAVAAYNAGEGKIGRALEGTQTDTFFALCRNNALLDDKAQLKEETRQYVPRFLAMCKIMRNADVLGFRPAEMAEDERVLLPAVELSARPGTDLAALATKLGMSWDEFAAYNPAFRRYITPPDRYVSVYVPRYAQAQASLLLRDASLSGSGWTTYTVAKGDSMSRISKRTGVPVTVLRQLNRKSEPLKAGAKLRIPGRAGATLVASTPAKPASGKARSSTRTAPATATATKHKVQSGDTLGALALRYGVSVAALSAANPQLKDPRSMRVGQVLNVPGTSAPAAARTVARAPAETTPAPSVTKHKVQSGDTLASLARRYKVGIDALSAANPQLKDPHSLRVGQTLTVPAPGTTVAKAASGKTPTTYKVQPGDTMWAIARKFNIPPAELLALNNMEDASRLRPGDFVRVARH</sequence>
<protein>
    <submittedName>
        <fullName evidence="5">LysM peptidoglycan-binding domain-containing protein</fullName>
    </submittedName>
</protein>
<dbReference type="CDD" id="cd00118">
    <property type="entry name" value="LysM"/>
    <property type="match status" value="4"/>
</dbReference>
<reference evidence="5" key="2">
    <citation type="submission" date="2021-04" db="EMBL/GenBank/DDBJ databases">
        <authorList>
            <person name="Gilroy R."/>
        </authorList>
    </citation>
    <scope>NUCLEOTIDE SEQUENCE</scope>
    <source>
        <strain evidence="5">CHK186-16707</strain>
    </source>
</reference>
<evidence type="ECO:0000313" key="5">
    <source>
        <dbReference type="EMBL" id="HJA08286.1"/>
    </source>
</evidence>
<dbReference type="InterPro" id="IPR018392">
    <property type="entry name" value="LysM"/>
</dbReference>
<proteinExistence type="inferred from homology"/>
<dbReference type="Pfam" id="PF01464">
    <property type="entry name" value="SLT"/>
    <property type="match status" value="1"/>
</dbReference>
<dbReference type="InterPro" id="IPR036779">
    <property type="entry name" value="LysM_dom_sf"/>
</dbReference>
<feature type="domain" description="LysM" evidence="4">
    <location>
        <begin position="357"/>
        <end position="406"/>
    </location>
</feature>
<dbReference type="PROSITE" id="PS00922">
    <property type="entry name" value="TRANSGLYCOSYLASE"/>
    <property type="match status" value="1"/>
</dbReference>
<dbReference type="AlphaFoldDB" id="A0A9D2HDR6"/>
<comment type="caution">
    <text evidence="5">The sequence shown here is derived from an EMBL/GenBank/DDBJ whole genome shotgun (WGS) entry which is preliminary data.</text>
</comment>
<comment type="similarity">
    <text evidence="1">Belongs to the transglycosylase Slt family.</text>
</comment>
<dbReference type="Proteomes" id="UP000824225">
    <property type="component" value="Unassembled WGS sequence"/>
</dbReference>
<dbReference type="SMART" id="SM00257">
    <property type="entry name" value="LysM"/>
    <property type="match status" value="4"/>
</dbReference>
<feature type="domain" description="LysM" evidence="4">
    <location>
        <begin position="434"/>
        <end position="479"/>
    </location>
</feature>
<dbReference type="CDD" id="cd16894">
    <property type="entry name" value="MltD-like"/>
    <property type="match status" value="1"/>
</dbReference>
<dbReference type="InterPro" id="IPR023346">
    <property type="entry name" value="Lysozyme-like_dom_sf"/>
</dbReference>
<dbReference type="GO" id="GO:0016020">
    <property type="term" value="C:membrane"/>
    <property type="evidence" value="ECO:0007669"/>
    <property type="project" value="InterPro"/>
</dbReference>
<dbReference type="Pfam" id="PF01476">
    <property type="entry name" value="LysM"/>
    <property type="match status" value="4"/>
</dbReference>
<feature type="domain" description="LysM" evidence="4">
    <location>
        <begin position="505"/>
        <end position="550"/>
    </location>
</feature>
<accession>A0A9D2HDR6</accession>
<reference evidence="5" key="1">
    <citation type="journal article" date="2021" name="PeerJ">
        <title>Extensive microbial diversity within the chicken gut microbiome revealed by metagenomics and culture.</title>
        <authorList>
            <person name="Gilroy R."/>
            <person name="Ravi A."/>
            <person name="Getino M."/>
            <person name="Pursley I."/>
            <person name="Horton D.L."/>
            <person name="Alikhan N.F."/>
            <person name="Baker D."/>
            <person name="Gharbi K."/>
            <person name="Hall N."/>
            <person name="Watson M."/>
            <person name="Adriaenssens E.M."/>
            <person name="Foster-Nyarko E."/>
            <person name="Jarju S."/>
            <person name="Secka A."/>
            <person name="Antonio M."/>
            <person name="Oren A."/>
            <person name="Chaudhuri R.R."/>
            <person name="La Ragione R."/>
            <person name="Hildebrand F."/>
            <person name="Pallen M.J."/>
        </authorList>
    </citation>
    <scope>NUCLEOTIDE SEQUENCE</scope>
    <source>
        <strain evidence="5">CHK186-16707</strain>
    </source>
</reference>